<evidence type="ECO:0000259" key="5">
    <source>
        <dbReference type="PROSITE" id="PS50977"/>
    </source>
</evidence>
<dbReference type="EMBL" id="VIWY01000008">
    <property type="protein sequence ID" value="TWG09431.1"/>
    <property type="molecule type" value="Genomic_DNA"/>
</dbReference>
<keyword evidence="7" id="KW-1185">Reference proteome</keyword>
<dbReference type="SUPFAM" id="SSF48498">
    <property type="entry name" value="Tetracyclin repressor-like, C-terminal domain"/>
    <property type="match status" value="1"/>
</dbReference>
<dbReference type="RefSeq" id="WP_122978366.1">
    <property type="nucleotide sequence ID" value="NZ_BOMX01000173.1"/>
</dbReference>
<evidence type="ECO:0000256" key="3">
    <source>
        <dbReference type="ARBA" id="ARBA00023163"/>
    </source>
</evidence>
<keyword evidence="3" id="KW-0804">Transcription</keyword>
<dbReference type="PROSITE" id="PS50977">
    <property type="entry name" value="HTH_TETR_2"/>
    <property type="match status" value="1"/>
</dbReference>
<dbReference type="GO" id="GO:0003677">
    <property type="term" value="F:DNA binding"/>
    <property type="evidence" value="ECO:0007669"/>
    <property type="project" value="UniProtKB-UniRule"/>
</dbReference>
<dbReference type="Pfam" id="PF21993">
    <property type="entry name" value="TetR_C_13_2"/>
    <property type="match status" value="1"/>
</dbReference>
<comment type="caution">
    <text evidence="6">The sequence shown here is derived from an EMBL/GenBank/DDBJ whole genome shotgun (WGS) entry which is preliminary data.</text>
</comment>
<organism evidence="6 7">
    <name type="scientific">Actinoplanes teichomyceticus</name>
    <dbReference type="NCBI Taxonomy" id="1867"/>
    <lineage>
        <taxon>Bacteria</taxon>
        <taxon>Bacillati</taxon>
        <taxon>Actinomycetota</taxon>
        <taxon>Actinomycetes</taxon>
        <taxon>Micromonosporales</taxon>
        <taxon>Micromonosporaceae</taxon>
        <taxon>Actinoplanes</taxon>
    </lineage>
</organism>
<proteinExistence type="predicted"/>
<evidence type="ECO:0000313" key="7">
    <source>
        <dbReference type="Proteomes" id="UP000320239"/>
    </source>
</evidence>
<name>A0A561VCU0_ACTTI</name>
<dbReference type="AlphaFoldDB" id="A0A561VCU0"/>
<dbReference type="OrthoDB" id="9811084at2"/>
<evidence type="ECO:0000256" key="1">
    <source>
        <dbReference type="ARBA" id="ARBA00023015"/>
    </source>
</evidence>
<evidence type="ECO:0000256" key="4">
    <source>
        <dbReference type="PROSITE-ProRule" id="PRU00335"/>
    </source>
</evidence>
<dbReference type="SUPFAM" id="SSF46689">
    <property type="entry name" value="Homeodomain-like"/>
    <property type="match status" value="1"/>
</dbReference>
<evidence type="ECO:0000313" key="6">
    <source>
        <dbReference type="EMBL" id="TWG09431.1"/>
    </source>
</evidence>
<gene>
    <name evidence="6" type="ORF">FHX34_108146</name>
</gene>
<dbReference type="Proteomes" id="UP000320239">
    <property type="component" value="Unassembled WGS sequence"/>
</dbReference>
<protein>
    <submittedName>
        <fullName evidence="6">TetR family transcriptional regulator</fullName>
    </submittedName>
</protein>
<dbReference type="InterPro" id="IPR036271">
    <property type="entry name" value="Tet_transcr_reg_TetR-rel_C_sf"/>
</dbReference>
<dbReference type="InterPro" id="IPR001647">
    <property type="entry name" value="HTH_TetR"/>
</dbReference>
<dbReference type="PRINTS" id="PR00455">
    <property type="entry name" value="HTHTETR"/>
</dbReference>
<dbReference type="Gene3D" id="1.10.357.10">
    <property type="entry name" value="Tetracycline Repressor, domain 2"/>
    <property type="match status" value="1"/>
</dbReference>
<dbReference type="PANTHER" id="PTHR47506">
    <property type="entry name" value="TRANSCRIPTIONAL REGULATORY PROTEIN"/>
    <property type="match status" value="1"/>
</dbReference>
<dbReference type="InterPro" id="IPR054156">
    <property type="entry name" value="YxaF_TetR_C"/>
</dbReference>
<keyword evidence="2 4" id="KW-0238">DNA-binding</keyword>
<feature type="DNA-binding region" description="H-T-H motif" evidence="4">
    <location>
        <begin position="28"/>
        <end position="47"/>
    </location>
</feature>
<keyword evidence="1" id="KW-0805">Transcription regulation</keyword>
<dbReference type="Pfam" id="PF00440">
    <property type="entry name" value="TetR_N"/>
    <property type="match status" value="1"/>
</dbReference>
<dbReference type="PANTHER" id="PTHR47506:SF7">
    <property type="entry name" value="TRANSCRIPTIONAL REGULATORY PROTEIN"/>
    <property type="match status" value="1"/>
</dbReference>
<evidence type="ECO:0000256" key="2">
    <source>
        <dbReference type="ARBA" id="ARBA00023125"/>
    </source>
</evidence>
<accession>A0A561VCU0</accession>
<dbReference type="InterPro" id="IPR009057">
    <property type="entry name" value="Homeodomain-like_sf"/>
</dbReference>
<sequence length="197" mass="21528">MAASATTRAQIVEAADRLFYEQGFEHTSFTAIAEAVGISRGNFYYHFRTKDEILAAVIDSRVAATRAMLRRWAAETPDPAQRIRLFIHIVLTNGADIRAFGCPVGTLTAELAKLRHPARPEAVAVFTLFRAWLADQFAALGHEPGAADAKALHVLAFSQGVAALANAFGEEDFVHREVARLERWLADSPARRTGATP</sequence>
<reference evidence="6 7" key="1">
    <citation type="submission" date="2019-06" db="EMBL/GenBank/DDBJ databases">
        <title>Sequencing the genomes of 1000 actinobacteria strains.</title>
        <authorList>
            <person name="Klenk H.-P."/>
        </authorList>
    </citation>
    <scope>NUCLEOTIDE SEQUENCE [LARGE SCALE GENOMIC DNA]</scope>
    <source>
        <strain evidence="6 7">DSM 43866</strain>
    </source>
</reference>
<feature type="domain" description="HTH tetR-type" evidence="5">
    <location>
        <begin position="5"/>
        <end position="65"/>
    </location>
</feature>